<evidence type="ECO:0000313" key="3">
    <source>
        <dbReference type="Proteomes" id="UP000037558"/>
    </source>
</evidence>
<name>A0A0M0LGQ9_9BACI</name>
<dbReference type="AlphaFoldDB" id="A0A0M0LGQ9"/>
<proteinExistence type="predicted"/>
<feature type="compositionally biased region" description="Polar residues" evidence="1">
    <location>
        <begin position="33"/>
        <end position="58"/>
    </location>
</feature>
<feature type="region of interest" description="Disordered" evidence="1">
    <location>
        <begin position="79"/>
        <end position="172"/>
    </location>
</feature>
<dbReference type="RefSeq" id="WP_053399419.1">
    <property type="nucleotide sequence ID" value="NZ_JAUKEN010000002.1"/>
</dbReference>
<dbReference type="PATRIC" id="fig|284581.3.peg.328"/>
<feature type="compositionally biased region" description="Polar residues" evidence="1">
    <location>
        <begin position="13"/>
        <end position="24"/>
    </location>
</feature>
<comment type="caution">
    <text evidence="2">The sequence shown here is derived from an EMBL/GenBank/DDBJ whole genome shotgun (WGS) entry which is preliminary data.</text>
</comment>
<evidence type="ECO:0000256" key="1">
    <source>
        <dbReference type="SAM" id="MobiDB-lite"/>
    </source>
</evidence>
<evidence type="ECO:0000313" key="2">
    <source>
        <dbReference type="EMBL" id="KOO50270.1"/>
    </source>
</evidence>
<gene>
    <name evidence="2" type="ORF">AMD01_00440</name>
</gene>
<accession>A0A0M0LGQ9</accession>
<reference evidence="3" key="1">
    <citation type="submission" date="2015-08" db="EMBL/GenBank/DDBJ databases">
        <title>Fjat-14210 dsm16467.</title>
        <authorList>
            <person name="Liu B."/>
            <person name="Wang J."/>
            <person name="Zhu Y."/>
            <person name="Liu G."/>
            <person name="Chen Q."/>
            <person name="Chen Z."/>
            <person name="Lan J."/>
            <person name="Che J."/>
            <person name="Ge C."/>
            <person name="Shi H."/>
            <person name="Pan Z."/>
            <person name="Liu X."/>
        </authorList>
    </citation>
    <scope>NUCLEOTIDE SEQUENCE [LARGE SCALE GENOMIC DNA]</scope>
    <source>
        <strain evidence="3">DSM 16467</strain>
    </source>
</reference>
<sequence length="172" mass="17977">MNNSSLFGLAKNAVQQALKGSNEQPKQEHQAPPAQQSVEAQPQQAAASGSRGQNGQLDISNEILSAAISQADGFDKEGMAKLQNSLNAQPTASAPTQQVTAATSAPQAAGRVDLSEDFSSHTPGHVGATSHQAAPSNDVEIAEEIMSFASKQASPEERQQLQQLASKMDSKK</sequence>
<protein>
    <submittedName>
        <fullName evidence="2">Uncharacterized protein</fullName>
    </submittedName>
</protein>
<dbReference type="EMBL" id="LILC01000002">
    <property type="protein sequence ID" value="KOO50270.1"/>
    <property type="molecule type" value="Genomic_DNA"/>
</dbReference>
<keyword evidence="3" id="KW-1185">Reference proteome</keyword>
<feature type="compositionally biased region" description="Polar residues" evidence="1">
    <location>
        <begin position="82"/>
        <end position="106"/>
    </location>
</feature>
<feature type="region of interest" description="Disordered" evidence="1">
    <location>
        <begin position="1"/>
        <end position="58"/>
    </location>
</feature>
<organism evidence="2 3">
    <name type="scientific">Priestia koreensis</name>
    <dbReference type="NCBI Taxonomy" id="284581"/>
    <lineage>
        <taxon>Bacteria</taxon>
        <taxon>Bacillati</taxon>
        <taxon>Bacillota</taxon>
        <taxon>Bacilli</taxon>
        <taxon>Bacillales</taxon>
        <taxon>Bacillaceae</taxon>
        <taxon>Priestia</taxon>
    </lineage>
</organism>
<dbReference type="Proteomes" id="UP000037558">
    <property type="component" value="Unassembled WGS sequence"/>
</dbReference>